<dbReference type="InterPro" id="IPR056858">
    <property type="entry name" value="VSR_TRX"/>
</dbReference>
<evidence type="ECO:0000259" key="11">
    <source>
        <dbReference type="Pfam" id="PF25011"/>
    </source>
</evidence>
<feature type="compositionally biased region" description="Acidic residues" evidence="9">
    <location>
        <begin position="566"/>
        <end position="583"/>
    </location>
</feature>
<dbReference type="PANTHER" id="PTHR22702">
    <property type="entry name" value="PROTEASE-ASSOCIATED DOMAIN-CONTAINING PROTEIN"/>
    <property type="match status" value="1"/>
</dbReference>
<evidence type="ECO:0000256" key="8">
    <source>
        <dbReference type="ARBA" id="ARBA00037847"/>
    </source>
</evidence>
<keyword evidence="6 10" id="KW-0472">Membrane</keyword>
<evidence type="ECO:0000256" key="3">
    <source>
        <dbReference type="ARBA" id="ARBA00022729"/>
    </source>
</evidence>
<evidence type="ECO:0000256" key="7">
    <source>
        <dbReference type="ARBA" id="ARBA00023180"/>
    </source>
</evidence>
<keyword evidence="12" id="KW-0675">Receptor</keyword>
<proteinExistence type="predicted"/>
<dbReference type="Pfam" id="PF25011">
    <property type="entry name" value="VSR_TRX"/>
    <property type="match status" value="1"/>
</dbReference>
<feature type="compositionally biased region" description="Low complexity" evidence="9">
    <location>
        <begin position="556"/>
        <end position="565"/>
    </location>
</feature>
<feature type="region of interest" description="Disordered" evidence="9">
    <location>
        <begin position="556"/>
        <end position="598"/>
    </location>
</feature>
<evidence type="ECO:0000256" key="10">
    <source>
        <dbReference type="SAM" id="Phobius"/>
    </source>
</evidence>
<keyword evidence="5 10" id="KW-1133">Transmembrane helix</keyword>
<evidence type="ECO:0000256" key="1">
    <source>
        <dbReference type="ARBA" id="ARBA00004479"/>
    </source>
</evidence>
<evidence type="ECO:0000256" key="5">
    <source>
        <dbReference type="ARBA" id="ARBA00022989"/>
    </source>
</evidence>
<feature type="transmembrane region" description="Helical" evidence="10">
    <location>
        <begin position="507"/>
        <end position="531"/>
    </location>
</feature>
<sequence length="598" mass="65006">MATNTCAQSAESVYIRGIYSKDEFKTPVTGTLANFGRPGYGTQLLGELRYHWGHSGCSATDYTENLFENVSAGVGNILLLHHGAAANCSVIDMALKAQENGHADACVIIDELTTSDELPGTLAHSGDKHDYLSSLMLTIPVILATFEVGAALAYYAQTEGHLVEIDFQSSREKTYSTTVDVQFWSGSFGCDTAQCHLSDRFLHRLSENLLWLEHNNRIRFTPRYTVYTCPSGYDETACNGQCLSGGRYCSLHPGYAGYTGRNVILLSLHSLCVHSVLNSTGAPWMWHSWLNNFKYQCTMESGNFNVNCSDRIFTELGTHPTELDAVHECVGDEDGVHPLLEENEEERVRQNVVYHPTLVADGVQYRGSLNETTASQFICSAFSADYGKPPICQPERTFGLCDIGQEGSQACAMNPFGATTCVEKKSGFYDCECPAGYEGPTTFIPGGHKVLISECRKVNHCKTHCLGDDMSCTNLIEGYTCSCHNGGNYLETEDSCNIEKVSSSTSLGAGAIIAIVFSVVILFVVMVAVLVKKITSMPDWLMATFKRFSALQEESPGASASSADAPPDEEAGAEDVSPSDEEPIPPTYQEATAAANNV</sequence>
<dbReference type="AlphaFoldDB" id="A0AAE0BSK0"/>
<evidence type="ECO:0000313" key="13">
    <source>
        <dbReference type="Proteomes" id="UP001190700"/>
    </source>
</evidence>
<name>A0AAE0BSK0_9CHLO</name>
<keyword evidence="3" id="KW-0732">Signal</keyword>
<evidence type="ECO:0000256" key="6">
    <source>
        <dbReference type="ARBA" id="ARBA00023136"/>
    </source>
</evidence>
<dbReference type="GO" id="GO:0012505">
    <property type="term" value="C:endomembrane system"/>
    <property type="evidence" value="ECO:0007669"/>
    <property type="project" value="UniProtKB-SubCell"/>
</dbReference>
<gene>
    <name evidence="12" type="ORF">CYMTET_48299</name>
</gene>
<protein>
    <submittedName>
        <fullName evidence="12">Vacuolar-sorting receptor 1</fullName>
    </submittedName>
</protein>
<reference evidence="12 13" key="1">
    <citation type="journal article" date="2015" name="Genome Biol. Evol.">
        <title>Comparative Genomics of a Bacterivorous Green Alga Reveals Evolutionary Causalities and Consequences of Phago-Mixotrophic Mode of Nutrition.</title>
        <authorList>
            <person name="Burns J.A."/>
            <person name="Paasch A."/>
            <person name="Narechania A."/>
            <person name="Kim E."/>
        </authorList>
    </citation>
    <scope>NUCLEOTIDE SEQUENCE [LARGE SCALE GENOMIC DNA]</scope>
    <source>
        <strain evidence="12 13">PLY_AMNH</strain>
    </source>
</reference>
<dbReference type="Proteomes" id="UP001190700">
    <property type="component" value="Unassembled WGS sequence"/>
</dbReference>
<evidence type="ECO:0000256" key="4">
    <source>
        <dbReference type="ARBA" id="ARBA00022737"/>
    </source>
</evidence>
<comment type="subcellular location">
    <subcellularLocation>
        <location evidence="8">Endomembrane system</location>
        <topology evidence="8">Single-pass membrane protein</topology>
    </subcellularLocation>
    <subcellularLocation>
        <location evidence="1">Membrane</location>
        <topology evidence="1">Single-pass type I membrane protein</topology>
    </subcellularLocation>
</comment>
<dbReference type="Gene3D" id="3.50.30.30">
    <property type="match status" value="1"/>
</dbReference>
<keyword evidence="2 10" id="KW-0812">Transmembrane</keyword>
<keyword evidence="7" id="KW-0325">Glycoprotein</keyword>
<keyword evidence="13" id="KW-1185">Reference proteome</keyword>
<accession>A0AAE0BSK0</accession>
<dbReference type="Gene3D" id="2.10.25.10">
    <property type="entry name" value="Laminin"/>
    <property type="match status" value="1"/>
</dbReference>
<dbReference type="PANTHER" id="PTHR22702:SF1">
    <property type="entry name" value="PROTEASE-ASSOCIATED DOMAIN-CONTAINING PROTEIN 1"/>
    <property type="match status" value="1"/>
</dbReference>
<dbReference type="GO" id="GO:0016020">
    <property type="term" value="C:membrane"/>
    <property type="evidence" value="ECO:0007669"/>
    <property type="project" value="UniProtKB-SubCell"/>
</dbReference>
<evidence type="ECO:0000256" key="2">
    <source>
        <dbReference type="ARBA" id="ARBA00022692"/>
    </source>
</evidence>
<organism evidence="12 13">
    <name type="scientific">Cymbomonas tetramitiformis</name>
    <dbReference type="NCBI Taxonomy" id="36881"/>
    <lineage>
        <taxon>Eukaryota</taxon>
        <taxon>Viridiplantae</taxon>
        <taxon>Chlorophyta</taxon>
        <taxon>Pyramimonadophyceae</taxon>
        <taxon>Pyramimonadales</taxon>
        <taxon>Pyramimonadaceae</taxon>
        <taxon>Cymbomonas</taxon>
    </lineage>
</organism>
<dbReference type="EMBL" id="LGRX02033267">
    <property type="protein sequence ID" value="KAK3241981.1"/>
    <property type="molecule type" value="Genomic_DNA"/>
</dbReference>
<evidence type="ECO:0000256" key="9">
    <source>
        <dbReference type="SAM" id="MobiDB-lite"/>
    </source>
</evidence>
<comment type="caution">
    <text evidence="12">The sequence shown here is derived from an EMBL/GenBank/DDBJ whole genome shotgun (WGS) entry which is preliminary data.</text>
</comment>
<feature type="domain" description="Vacuolar sorting receptor thioredoxin-like" evidence="11">
    <location>
        <begin position="179"/>
        <end position="379"/>
    </location>
</feature>
<evidence type="ECO:0000313" key="12">
    <source>
        <dbReference type="EMBL" id="KAK3241981.1"/>
    </source>
</evidence>
<keyword evidence="4" id="KW-0677">Repeat</keyword>